<gene>
    <name evidence="4" type="ORF">ACFOKA_01755</name>
</gene>
<sequence length="275" mass="29563">MRAALIQLNTGNDIVAETMAVCSLIREAAGAGAGFVSTPETTHLMEMNREAVLKKAFYQDDDPGLKAFCALAAELGIWLHIGSLITKVADDRLANRAYVITPKGKIAATYDKLHLFDVTLPNGEAYRESRLYQPGSSAVVVKTPFGTLGVTICYDLRFPYLYRALADMGADIMLVPAAFTVKTGEAHWHTLLRARAIETGSYVLAAAQTGKHKTGRSTYGHSLAISPWGGVVADAGTEPGITLVDLDLAKVAEARQTVPSLTHTRVFDVKVIDVS</sequence>
<dbReference type="CDD" id="cd07572">
    <property type="entry name" value="nit"/>
    <property type="match status" value="1"/>
</dbReference>
<evidence type="ECO:0000256" key="1">
    <source>
        <dbReference type="ARBA" id="ARBA00010613"/>
    </source>
</evidence>
<proteinExistence type="inferred from homology"/>
<dbReference type="PROSITE" id="PS50263">
    <property type="entry name" value="CN_HYDROLASE"/>
    <property type="match status" value="1"/>
</dbReference>
<evidence type="ECO:0000259" key="3">
    <source>
        <dbReference type="PROSITE" id="PS50263"/>
    </source>
</evidence>
<dbReference type="PROSITE" id="PS01227">
    <property type="entry name" value="UPF0012"/>
    <property type="match status" value="1"/>
</dbReference>
<dbReference type="InterPro" id="IPR003010">
    <property type="entry name" value="C-N_Hydrolase"/>
</dbReference>
<dbReference type="InterPro" id="IPR001110">
    <property type="entry name" value="UPF0012_CS"/>
</dbReference>
<reference evidence="5" key="1">
    <citation type="journal article" date="2019" name="Int. J. Syst. Evol. Microbiol.">
        <title>The Global Catalogue of Microorganisms (GCM) 10K type strain sequencing project: providing services to taxonomists for standard genome sequencing and annotation.</title>
        <authorList>
            <consortium name="The Broad Institute Genomics Platform"/>
            <consortium name="The Broad Institute Genome Sequencing Center for Infectious Disease"/>
            <person name="Wu L."/>
            <person name="Ma J."/>
        </authorList>
    </citation>
    <scope>NUCLEOTIDE SEQUENCE [LARGE SCALE GENOMIC DNA]</scope>
    <source>
        <strain evidence="5">KCTC 62164</strain>
    </source>
</reference>
<dbReference type="EMBL" id="JBHRSL010000001">
    <property type="protein sequence ID" value="MFC3050622.1"/>
    <property type="molecule type" value="Genomic_DNA"/>
</dbReference>
<keyword evidence="2 4" id="KW-0378">Hydrolase</keyword>
<name>A0ABV7D1Y9_9PROT</name>
<dbReference type="GO" id="GO:0016787">
    <property type="term" value="F:hydrolase activity"/>
    <property type="evidence" value="ECO:0007669"/>
    <property type="project" value="UniProtKB-KW"/>
</dbReference>
<evidence type="ECO:0000313" key="5">
    <source>
        <dbReference type="Proteomes" id="UP001595444"/>
    </source>
</evidence>
<dbReference type="PANTHER" id="PTHR23088">
    <property type="entry name" value="NITRILASE-RELATED"/>
    <property type="match status" value="1"/>
</dbReference>
<comment type="caution">
    <text evidence="4">The sequence shown here is derived from an EMBL/GenBank/DDBJ whole genome shotgun (WGS) entry which is preliminary data.</text>
</comment>
<dbReference type="Pfam" id="PF00795">
    <property type="entry name" value="CN_hydrolase"/>
    <property type="match status" value="1"/>
</dbReference>
<protein>
    <submittedName>
        <fullName evidence="4">Carbon-nitrogen hydrolase family protein</fullName>
    </submittedName>
</protein>
<accession>A0ABV7D1Y9</accession>
<keyword evidence="5" id="KW-1185">Reference proteome</keyword>
<dbReference type="RefSeq" id="WP_194214994.1">
    <property type="nucleotide sequence ID" value="NZ_CP061205.1"/>
</dbReference>
<dbReference type="Gene3D" id="3.60.110.10">
    <property type="entry name" value="Carbon-nitrogen hydrolase"/>
    <property type="match status" value="1"/>
</dbReference>
<dbReference type="InterPro" id="IPR036526">
    <property type="entry name" value="C-N_Hydrolase_sf"/>
</dbReference>
<dbReference type="PANTHER" id="PTHR23088:SF27">
    <property type="entry name" value="DEAMINATED GLUTATHIONE AMIDASE"/>
    <property type="match status" value="1"/>
</dbReference>
<evidence type="ECO:0000313" key="4">
    <source>
        <dbReference type="EMBL" id="MFC3050622.1"/>
    </source>
</evidence>
<dbReference type="SUPFAM" id="SSF56317">
    <property type="entry name" value="Carbon-nitrogen hydrolase"/>
    <property type="match status" value="1"/>
</dbReference>
<evidence type="ECO:0000256" key="2">
    <source>
        <dbReference type="ARBA" id="ARBA00022801"/>
    </source>
</evidence>
<dbReference type="Proteomes" id="UP001595444">
    <property type="component" value="Unassembled WGS sequence"/>
</dbReference>
<feature type="domain" description="CN hydrolase" evidence="3">
    <location>
        <begin position="1"/>
        <end position="248"/>
    </location>
</feature>
<dbReference type="InterPro" id="IPR045254">
    <property type="entry name" value="Nit1/2_C-N_Hydrolase"/>
</dbReference>
<organism evidence="4 5">
    <name type="scientific">Kordiimonas pumila</name>
    <dbReference type="NCBI Taxonomy" id="2161677"/>
    <lineage>
        <taxon>Bacteria</taxon>
        <taxon>Pseudomonadati</taxon>
        <taxon>Pseudomonadota</taxon>
        <taxon>Alphaproteobacteria</taxon>
        <taxon>Kordiimonadales</taxon>
        <taxon>Kordiimonadaceae</taxon>
        <taxon>Kordiimonas</taxon>
    </lineage>
</organism>
<comment type="similarity">
    <text evidence="1">Belongs to the carbon-nitrogen hydrolase superfamily. NIT1/NIT2 family.</text>
</comment>